<dbReference type="GO" id="GO:0005509">
    <property type="term" value="F:calcium ion binding"/>
    <property type="evidence" value="ECO:0007669"/>
    <property type="project" value="InterPro"/>
</dbReference>
<feature type="compositionally biased region" description="Polar residues" evidence="2">
    <location>
        <begin position="19"/>
        <end position="29"/>
    </location>
</feature>
<dbReference type="VEuPathDB" id="VectorBase:LDEU011279"/>
<dbReference type="AlphaFoldDB" id="A0A443RZT8"/>
<dbReference type="PROSITE" id="PS50222">
    <property type="entry name" value="EF_HAND_2"/>
    <property type="match status" value="1"/>
</dbReference>
<dbReference type="SUPFAM" id="SSF47473">
    <property type="entry name" value="EF-hand"/>
    <property type="match status" value="1"/>
</dbReference>
<evidence type="ECO:0000256" key="1">
    <source>
        <dbReference type="ARBA" id="ARBA00022837"/>
    </source>
</evidence>
<protein>
    <submittedName>
        <fullName evidence="4">Calcineurin-like protein phosphoesterase</fullName>
    </submittedName>
</protein>
<accession>A0A443RZT8</accession>
<evidence type="ECO:0000256" key="2">
    <source>
        <dbReference type="SAM" id="MobiDB-lite"/>
    </source>
</evidence>
<evidence type="ECO:0000259" key="3">
    <source>
        <dbReference type="PROSITE" id="PS50222"/>
    </source>
</evidence>
<proteinExistence type="predicted"/>
<organism evidence="4 5">
    <name type="scientific">Leptotrombidium deliense</name>
    <dbReference type="NCBI Taxonomy" id="299467"/>
    <lineage>
        <taxon>Eukaryota</taxon>
        <taxon>Metazoa</taxon>
        <taxon>Ecdysozoa</taxon>
        <taxon>Arthropoda</taxon>
        <taxon>Chelicerata</taxon>
        <taxon>Arachnida</taxon>
        <taxon>Acari</taxon>
        <taxon>Acariformes</taxon>
        <taxon>Trombidiformes</taxon>
        <taxon>Prostigmata</taxon>
        <taxon>Anystina</taxon>
        <taxon>Parasitengona</taxon>
        <taxon>Trombiculoidea</taxon>
        <taxon>Trombiculidae</taxon>
        <taxon>Leptotrombidium</taxon>
    </lineage>
</organism>
<sequence>MSRKGKGKRLGGLPAKSPSLESTSSQTTAPAPRFGHRGSLESGAPISAYGSYLFDCVALVICCQKHNRYALTQIGKGKSNWLPFVALKSAEGWYSAACNRLKQLLTLSNNSYIQFSAPEMIHIFRLHLPSIARFVNRITFLTYVNADEKNVNDCCKPLKSGITWVSVSELMGNRVADLWGPEPVVFVDAVSSGTMEKGAYTEYTLRDAMKYAPREPPKTYQDEMLKSAQFTEKDVQKLYAEFIQHAFPSQYMSAYSFANYMSKIGWKQGDLDLPSTFRAFGFNNFAYLTFHEFLLGIAALDKHTNHGGHPGELRCGYIFRYYDSNNDGTLDKNEMFKMTLDILRFKNRPHDQAAIEAEMTKNMQAINKTANDSVKQDELLKGVGTMAFRGSSALFRASIPVLQNINTKRCYDSLSMVSSSSDMGSGRKPRGTCPRCRTKKY</sequence>
<gene>
    <name evidence="4" type="ORF">B4U80_09436</name>
</gene>
<feature type="compositionally biased region" description="Low complexity" evidence="2">
    <location>
        <begin position="417"/>
        <end position="426"/>
    </location>
</feature>
<name>A0A443RZT8_9ACAR</name>
<dbReference type="InterPro" id="IPR002048">
    <property type="entry name" value="EF_hand_dom"/>
</dbReference>
<evidence type="ECO:0000313" key="5">
    <source>
        <dbReference type="Proteomes" id="UP000288716"/>
    </source>
</evidence>
<dbReference type="PROSITE" id="PS00018">
    <property type="entry name" value="EF_HAND_1"/>
    <property type="match status" value="1"/>
</dbReference>
<dbReference type="InterPro" id="IPR011992">
    <property type="entry name" value="EF-hand-dom_pair"/>
</dbReference>
<comment type="caution">
    <text evidence="4">The sequence shown here is derived from an EMBL/GenBank/DDBJ whole genome shotgun (WGS) entry which is preliminary data.</text>
</comment>
<feature type="region of interest" description="Disordered" evidence="2">
    <location>
        <begin position="417"/>
        <end position="441"/>
    </location>
</feature>
<dbReference type="InterPro" id="IPR018247">
    <property type="entry name" value="EF_Hand_1_Ca_BS"/>
</dbReference>
<feature type="non-terminal residue" evidence="4">
    <location>
        <position position="441"/>
    </location>
</feature>
<dbReference type="Proteomes" id="UP000288716">
    <property type="component" value="Unassembled WGS sequence"/>
</dbReference>
<keyword evidence="5" id="KW-1185">Reference proteome</keyword>
<dbReference type="STRING" id="299467.A0A443RZT8"/>
<evidence type="ECO:0000313" key="4">
    <source>
        <dbReference type="EMBL" id="RWS20761.1"/>
    </source>
</evidence>
<dbReference type="Gene3D" id="1.10.238.10">
    <property type="entry name" value="EF-hand"/>
    <property type="match status" value="1"/>
</dbReference>
<feature type="domain" description="EF-hand" evidence="3">
    <location>
        <begin position="310"/>
        <end position="345"/>
    </location>
</feature>
<dbReference type="OrthoDB" id="256429at2759"/>
<keyword evidence="1" id="KW-0106">Calcium</keyword>
<feature type="region of interest" description="Disordered" evidence="2">
    <location>
        <begin position="1"/>
        <end position="34"/>
    </location>
</feature>
<dbReference type="EMBL" id="NCKV01015633">
    <property type="protein sequence ID" value="RWS20761.1"/>
    <property type="molecule type" value="Genomic_DNA"/>
</dbReference>
<reference evidence="4 5" key="1">
    <citation type="journal article" date="2018" name="Gigascience">
        <title>Genomes of trombidid mites reveal novel predicted allergens and laterally-transferred genes associated with secondary metabolism.</title>
        <authorList>
            <person name="Dong X."/>
            <person name="Chaisiri K."/>
            <person name="Xia D."/>
            <person name="Armstrong S.D."/>
            <person name="Fang Y."/>
            <person name="Donnelly M.J."/>
            <person name="Kadowaki T."/>
            <person name="McGarry J.W."/>
            <person name="Darby A.C."/>
            <person name="Makepeace B.L."/>
        </authorList>
    </citation>
    <scope>NUCLEOTIDE SEQUENCE [LARGE SCALE GENOMIC DNA]</scope>
    <source>
        <strain evidence="4">UoL-UT</strain>
    </source>
</reference>